<dbReference type="InterPro" id="IPR036388">
    <property type="entry name" value="WH-like_DNA-bd_sf"/>
</dbReference>
<evidence type="ECO:0000313" key="4">
    <source>
        <dbReference type="EMBL" id="SEV98903.1"/>
    </source>
</evidence>
<protein>
    <submittedName>
        <fullName evidence="4">Predicted DNA binding protein, contains HTH domain</fullName>
    </submittedName>
</protein>
<keyword evidence="1" id="KW-0805">Transcription regulation</keyword>
<feature type="domain" description="HTH bat-type" evidence="3">
    <location>
        <begin position="155"/>
        <end position="206"/>
    </location>
</feature>
<organism evidence="4 5">
    <name type="scientific">Natrinema salifodinae</name>
    <dbReference type="NCBI Taxonomy" id="1202768"/>
    <lineage>
        <taxon>Archaea</taxon>
        <taxon>Methanobacteriati</taxon>
        <taxon>Methanobacteriota</taxon>
        <taxon>Stenosarchaea group</taxon>
        <taxon>Halobacteria</taxon>
        <taxon>Halobacteriales</taxon>
        <taxon>Natrialbaceae</taxon>
        <taxon>Natrinema</taxon>
    </lineage>
</organism>
<dbReference type="AlphaFoldDB" id="A0A1I0NCV5"/>
<evidence type="ECO:0000256" key="2">
    <source>
        <dbReference type="ARBA" id="ARBA00023163"/>
    </source>
</evidence>
<dbReference type="Gene3D" id="1.10.10.10">
    <property type="entry name" value="Winged helix-like DNA-binding domain superfamily/Winged helix DNA-binding domain"/>
    <property type="match status" value="1"/>
</dbReference>
<keyword evidence="2" id="KW-0804">Transcription</keyword>
<dbReference type="PANTHER" id="PTHR34236">
    <property type="entry name" value="DIMETHYL SULFOXIDE REDUCTASE TRANSCRIPTIONAL ACTIVATOR"/>
    <property type="match status" value="1"/>
</dbReference>
<gene>
    <name evidence="4" type="ORF">SAMN05216285_1574</name>
</gene>
<dbReference type="Pfam" id="PF04967">
    <property type="entry name" value="HTH_10"/>
    <property type="match status" value="1"/>
</dbReference>
<evidence type="ECO:0000256" key="1">
    <source>
        <dbReference type="ARBA" id="ARBA00023015"/>
    </source>
</evidence>
<dbReference type="Proteomes" id="UP000183275">
    <property type="component" value="Unassembled WGS sequence"/>
</dbReference>
<dbReference type="eggNOG" id="arCOG02280">
    <property type="taxonomic scope" value="Archaea"/>
</dbReference>
<dbReference type="EMBL" id="FOIS01000002">
    <property type="protein sequence ID" value="SEV98903.1"/>
    <property type="molecule type" value="Genomic_DNA"/>
</dbReference>
<evidence type="ECO:0000313" key="5">
    <source>
        <dbReference type="Proteomes" id="UP000183275"/>
    </source>
</evidence>
<keyword evidence="5" id="KW-1185">Reference proteome</keyword>
<dbReference type="PANTHER" id="PTHR34236:SF1">
    <property type="entry name" value="DIMETHYL SULFOXIDE REDUCTASE TRANSCRIPTIONAL ACTIVATOR"/>
    <property type="match status" value="1"/>
</dbReference>
<dbReference type="InterPro" id="IPR013324">
    <property type="entry name" value="RNA_pol_sigma_r3/r4-like"/>
</dbReference>
<accession>A0A1I0NCV5</accession>
<dbReference type="OrthoDB" id="156722at2157"/>
<dbReference type="RefSeq" id="WP_049988587.1">
    <property type="nucleotide sequence ID" value="NZ_FOIS01000002.1"/>
</dbReference>
<reference evidence="5" key="1">
    <citation type="submission" date="2016-10" db="EMBL/GenBank/DDBJ databases">
        <authorList>
            <person name="Varghese N."/>
        </authorList>
    </citation>
    <scope>NUCLEOTIDE SEQUENCE [LARGE SCALE GENOMIC DNA]</scope>
    <source>
        <strain evidence="5">CGMCC 1.12284</strain>
    </source>
</reference>
<sequence length="230" mass="25846">MGFIAEVHLGHDELPLVPTIERCPDVALRYEYGATPSERRVRFVSAFGGEYEALEAAMRSDPTVSNPTRVATFENRAIYRVRVDTDLEIVPDRCADQGLFVFTVTSGTEGWVTRVYLPDRDALSAFRTECRNRDISFRINQLYDSSVSDDRTYFLTDRQHEILTTAYYAGYFEVPRGATQDDLAGRLDISDSAVSQRLRRAIAELIGATLANGRTLDEYSEATPHDARSG</sequence>
<name>A0A1I0NCV5_9EURY</name>
<dbReference type="SUPFAM" id="SSF88659">
    <property type="entry name" value="Sigma3 and sigma4 domains of RNA polymerase sigma factors"/>
    <property type="match status" value="1"/>
</dbReference>
<dbReference type="InterPro" id="IPR007050">
    <property type="entry name" value="HTH_bacterioopsin"/>
</dbReference>
<evidence type="ECO:0000259" key="3">
    <source>
        <dbReference type="Pfam" id="PF04967"/>
    </source>
</evidence>
<proteinExistence type="predicted"/>